<dbReference type="RefSeq" id="WP_135840296.1">
    <property type="nucleotide sequence ID" value="NZ_SRRO01000001.1"/>
</dbReference>
<name>A0A4Z1CD97_9ACTN</name>
<gene>
    <name evidence="2" type="ORF">EXE59_18980</name>
</gene>
<dbReference type="AlphaFoldDB" id="A0A4Z1CD97"/>
<feature type="region of interest" description="Disordered" evidence="1">
    <location>
        <begin position="52"/>
        <end position="78"/>
    </location>
</feature>
<dbReference type="EMBL" id="SRRO01000001">
    <property type="protein sequence ID" value="TGN65806.1"/>
    <property type="molecule type" value="Genomic_DNA"/>
</dbReference>
<evidence type="ECO:0000256" key="1">
    <source>
        <dbReference type="SAM" id="MobiDB-lite"/>
    </source>
</evidence>
<keyword evidence="3" id="KW-1185">Reference proteome</keyword>
<evidence type="ECO:0000313" key="2">
    <source>
        <dbReference type="EMBL" id="TGN65806.1"/>
    </source>
</evidence>
<dbReference type="GO" id="GO:0003677">
    <property type="term" value="F:DNA binding"/>
    <property type="evidence" value="ECO:0007669"/>
    <property type="project" value="UniProtKB-KW"/>
</dbReference>
<sequence length="147" mass="16112">MSESGWITQREAARLLGVHPSLIPKMLRRGDLTSRGLQPSLSRADVLELAAARTAAGAEREDRRTAPPRSTQPPDGQHEWLRAPAAAAVLGCTTIALQGRCARGQVPYTVHDGRRWFRLDLLELQVRARVAEERRRVGSSALSPSST</sequence>
<protein>
    <submittedName>
        <fullName evidence="2">DNA-binding protein</fullName>
    </submittedName>
</protein>
<proteinExistence type="predicted"/>
<dbReference type="OrthoDB" id="4763308at2"/>
<evidence type="ECO:0000313" key="3">
    <source>
        <dbReference type="Proteomes" id="UP000297496"/>
    </source>
</evidence>
<accession>A0A4Z1CD97</accession>
<dbReference type="Proteomes" id="UP000297496">
    <property type="component" value="Unassembled WGS sequence"/>
</dbReference>
<organism evidence="2 3">
    <name type="scientific">Nocardioides eburneiflavus</name>
    <dbReference type="NCBI Taxonomy" id="2518372"/>
    <lineage>
        <taxon>Bacteria</taxon>
        <taxon>Bacillati</taxon>
        <taxon>Actinomycetota</taxon>
        <taxon>Actinomycetes</taxon>
        <taxon>Propionibacteriales</taxon>
        <taxon>Nocardioidaceae</taxon>
        <taxon>Nocardioides</taxon>
    </lineage>
</organism>
<comment type="caution">
    <text evidence="2">The sequence shown here is derived from an EMBL/GenBank/DDBJ whole genome shotgun (WGS) entry which is preliminary data.</text>
</comment>
<reference evidence="2 3" key="1">
    <citation type="submission" date="2019-04" db="EMBL/GenBank/DDBJ databases">
        <title>Three New Species of Nocardioides, Nocardioides euryhalodurans sp. nov., Nocardioides seonyuensis sp. nov. and Nocardioides eburneoflavus sp. nov. Isolated from Soil.</title>
        <authorList>
            <person name="Roh S.G."/>
            <person name="Lee C."/>
            <person name="Kim M.-K."/>
            <person name="Kim S.B."/>
        </authorList>
    </citation>
    <scope>NUCLEOTIDE SEQUENCE [LARGE SCALE GENOMIC DNA]</scope>
    <source>
        <strain evidence="2 3">MMS17-SY213</strain>
    </source>
</reference>
<keyword evidence="2" id="KW-0238">DNA-binding</keyword>